<keyword evidence="2" id="KW-0175">Coiled coil</keyword>
<evidence type="ECO:0000259" key="4">
    <source>
        <dbReference type="Pfam" id="PF03763"/>
    </source>
</evidence>
<comment type="similarity">
    <text evidence="1">Belongs to the remorin family.</text>
</comment>
<evidence type="ECO:0000256" key="3">
    <source>
        <dbReference type="SAM" id="MobiDB-lite"/>
    </source>
</evidence>
<reference evidence="5" key="1">
    <citation type="journal article" date="2019" name="Sci. Rep.">
        <title>Draft genome of Tanacetum cinerariifolium, the natural source of mosquito coil.</title>
        <authorList>
            <person name="Yamashiro T."/>
            <person name="Shiraishi A."/>
            <person name="Satake H."/>
            <person name="Nakayama K."/>
        </authorList>
    </citation>
    <scope>NUCLEOTIDE SEQUENCE</scope>
</reference>
<feature type="compositionally biased region" description="Low complexity" evidence="3">
    <location>
        <begin position="1"/>
        <end position="17"/>
    </location>
</feature>
<sequence>MDYKKIINQNKNKNPPKGIVGGGLSPVKLRGMLKKKKKQEGEEDEVESTNFCLGSQDSEMNDSGECIENYKDVDVVSVLPERQTLATSDKEYDSVIDKVSSLPFEFQKTERAPHRKPTAPFSKQAPSKWDDAQKWIASPTSSRVKTEQPVKKNSYGNRQPITKVVVEVPDQRLVPYEEPDTKQIDSSHLKDEKGQYVNWESEYGSSTMVDSHSKSILMIGDSCNSEISLSRHDSSPSIQNTTFVPPPSEARSVSMRDMGTEMTPIASQEPSRTGTPVRATTPSRSPSTSRSATPERTGPVSSSTQRMESGNNKLLSEKELQIKTRREIKALGNQLGKKNIAAWASKEDEDKDVSSSGKDERTGKSAIEMRAAAWEDAEKAKYMARFKREEIKIEAWENHQKAKTEAEMRRIEVEVERMRGGAHDRLMNKLAAARLKAEEKRAAAEAKRNREAARAEEQAAYIRKTGRVPSSFSCYCWCF</sequence>
<feature type="compositionally biased region" description="Polar residues" evidence="3">
    <location>
        <begin position="48"/>
        <end position="57"/>
    </location>
</feature>
<organism evidence="5">
    <name type="scientific">Tanacetum cinerariifolium</name>
    <name type="common">Dalmatian daisy</name>
    <name type="synonym">Chrysanthemum cinerariifolium</name>
    <dbReference type="NCBI Taxonomy" id="118510"/>
    <lineage>
        <taxon>Eukaryota</taxon>
        <taxon>Viridiplantae</taxon>
        <taxon>Streptophyta</taxon>
        <taxon>Embryophyta</taxon>
        <taxon>Tracheophyta</taxon>
        <taxon>Spermatophyta</taxon>
        <taxon>Magnoliopsida</taxon>
        <taxon>eudicotyledons</taxon>
        <taxon>Gunneridae</taxon>
        <taxon>Pentapetalae</taxon>
        <taxon>asterids</taxon>
        <taxon>campanulids</taxon>
        <taxon>Asterales</taxon>
        <taxon>Asteraceae</taxon>
        <taxon>Asteroideae</taxon>
        <taxon>Anthemideae</taxon>
        <taxon>Anthemidinae</taxon>
        <taxon>Tanacetum</taxon>
    </lineage>
</organism>
<feature type="region of interest" description="Disordered" evidence="3">
    <location>
        <begin position="227"/>
        <end position="318"/>
    </location>
</feature>
<feature type="region of interest" description="Disordered" evidence="3">
    <location>
        <begin position="107"/>
        <end position="156"/>
    </location>
</feature>
<accession>A0A6L2KMD1</accession>
<dbReference type="Pfam" id="PF03763">
    <property type="entry name" value="Remorin_C"/>
    <property type="match status" value="1"/>
</dbReference>
<feature type="region of interest" description="Disordered" evidence="3">
    <location>
        <begin position="345"/>
        <end position="364"/>
    </location>
</feature>
<name>A0A6L2KMD1_TANCI</name>
<protein>
    <submittedName>
        <fullName evidence="5">Remorin family protein</fullName>
    </submittedName>
</protein>
<feature type="region of interest" description="Disordered" evidence="3">
    <location>
        <begin position="1"/>
        <end position="57"/>
    </location>
</feature>
<gene>
    <name evidence="5" type="ORF">Tci_022579</name>
</gene>
<evidence type="ECO:0000256" key="2">
    <source>
        <dbReference type="SAM" id="Coils"/>
    </source>
</evidence>
<feature type="compositionally biased region" description="Polar residues" evidence="3">
    <location>
        <begin position="299"/>
        <end position="314"/>
    </location>
</feature>
<evidence type="ECO:0000256" key="1">
    <source>
        <dbReference type="ARBA" id="ARBA00005711"/>
    </source>
</evidence>
<dbReference type="InterPro" id="IPR005516">
    <property type="entry name" value="Remorin_C"/>
</dbReference>
<evidence type="ECO:0000313" key="5">
    <source>
        <dbReference type="EMBL" id="GEU50601.1"/>
    </source>
</evidence>
<proteinExistence type="inferred from homology"/>
<dbReference type="PANTHER" id="PTHR31471:SF1">
    <property type="entry name" value="OS12G0613600 PROTEIN"/>
    <property type="match status" value="1"/>
</dbReference>
<dbReference type="AlphaFoldDB" id="A0A6L2KMD1"/>
<comment type="caution">
    <text evidence="5">The sequence shown here is derived from an EMBL/GenBank/DDBJ whole genome shotgun (WGS) entry which is preliminary data.</text>
</comment>
<feature type="coiled-coil region" evidence="2">
    <location>
        <begin position="423"/>
        <end position="456"/>
    </location>
</feature>
<dbReference type="PANTHER" id="PTHR31471">
    <property type="entry name" value="OS02G0116800 PROTEIN"/>
    <property type="match status" value="1"/>
</dbReference>
<feature type="compositionally biased region" description="Low complexity" evidence="3">
    <location>
        <begin position="275"/>
        <end position="297"/>
    </location>
</feature>
<dbReference type="EMBL" id="BKCJ010002739">
    <property type="protein sequence ID" value="GEU50601.1"/>
    <property type="molecule type" value="Genomic_DNA"/>
</dbReference>
<feature type="domain" description="Remorin C-terminal" evidence="4">
    <location>
        <begin position="368"/>
        <end position="470"/>
    </location>
</feature>
<feature type="compositionally biased region" description="Polar residues" evidence="3">
    <location>
        <begin position="265"/>
        <end position="274"/>
    </location>
</feature>